<dbReference type="Proteomes" id="UP000216797">
    <property type="component" value="Unassembled WGS sequence"/>
</dbReference>
<reference evidence="1 2" key="1">
    <citation type="submission" date="2015-08" db="EMBL/GenBank/DDBJ databases">
        <title>Enterococcus genome sequence.</title>
        <authorList>
            <person name="Acedo J.Z."/>
            <person name="Vederas J.C."/>
        </authorList>
    </citation>
    <scope>NUCLEOTIDE SEQUENCE [LARGE SCALE GENOMIC DNA]</scope>
    <source>
        <strain evidence="1 2">49</strain>
    </source>
</reference>
<proteinExistence type="predicted"/>
<sequence>MPKEKLELETFIRRNFLIHKGISSVEDVSEKAVQLAQEIANLINRFEVNYYEINQAIILVDNGFYEKALKNERNGSALE</sequence>
<name>A0A267HRV1_9ENTE</name>
<keyword evidence="2" id="KW-1185">Reference proteome</keyword>
<dbReference type="RefSeq" id="WP_095006609.1">
    <property type="nucleotide sequence ID" value="NZ_JBKVRM010000016.1"/>
</dbReference>
<accession>A0A267HRV1</accession>
<gene>
    <name evidence="1" type="ORF">AKL21_07445</name>
</gene>
<organism evidence="1 2">
    <name type="scientific">Enterococcus canintestini</name>
    <dbReference type="NCBI Taxonomy" id="317010"/>
    <lineage>
        <taxon>Bacteria</taxon>
        <taxon>Bacillati</taxon>
        <taxon>Bacillota</taxon>
        <taxon>Bacilli</taxon>
        <taxon>Lactobacillales</taxon>
        <taxon>Enterococcaceae</taxon>
        <taxon>Enterococcus</taxon>
    </lineage>
</organism>
<protein>
    <submittedName>
        <fullName evidence="1">Uncharacterized protein</fullName>
    </submittedName>
</protein>
<dbReference type="EMBL" id="LHUG01000005">
    <property type="protein sequence ID" value="PAB01081.1"/>
    <property type="molecule type" value="Genomic_DNA"/>
</dbReference>
<evidence type="ECO:0000313" key="1">
    <source>
        <dbReference type="EMBL" id="PAB01081.1"/>
    </source>
</evidence>
<comment type="caution">
    <text evidence="1">The sequence shown here is derived from an EMBL/GenBank/DDBJ whole genome shotgun (WGS) entry which is preliminary data.</text>
</comment>
<dbReference type="AlphaFoldDB" id="A0A267HRV1"/>
<evidence type="ECO:0000313" key="2">
    <source>
        <dbReference type="Proteomes" id="UP000216797"/>
    </source>
</evidence>